<dbReference type="EMBL" id="JBIRGH010000034">
    <property type="protein sequence ID" value="MFH8589635.1"/>
    <property type="molecule type" value="Genomic_DNA"/>
</dbReference>
<evidence type="ECO:0000313" key="2">
    <source>
        <dbReference type="Proteomes" id="UP001610990"/>
    </source>
</evidence>
<proteinExistence type="predicted"/>
<evidence type="ECO:0000313" key="1">
    <source>
        <dbReference type="EMBL" id="MFH8589635.1"/>
    </source>
</evidence>
<gene>
    <name evidence="1" type="ORF">ACH4GP_35555</name>
</gene>
<dbReference type="Proteomes" id="UP001610990">
    <property type="component" value="Unassembled WGS sequence"/>
</dbReference>
<comment type="caution">
    <text evidence="1">The sequence shown here is derived from an EMBL/GenBank/DDBJ whole genome shotgun (WGS) entry which is preliminary data.</text>
</comment>
<organism evidence="1 2">
    <name type="scientific">Streptomyces celluloflavus</name>
    <dbReference type="NCBI Taxonomy" id="58344"/>
    <lineage>
        <taxon>Bacteria</taxon>
        <taxon>Bacillati</taxon>
        <taxon>Actinomycetota</taxon>
        <taxon>Actinomycetes</taxon>
        <taxon>Kitasatosporales</taxon>
        <taxon>Streptomycetaceae</taxon>
        <taxon>Streptomyces</taxon>
    </lineage>
</organism>
<name>A0ABW7RNH7_9ACTN</name>
<keyword evidence="2" id="KW-1185">Reference proteome</keyword>
<sequence>MVDAEPHPALLEALRQLEAILGTTVIADYSDDHTRWGLYRTAINAPEALPTLLRAVSVEQDASLASGVVGEVLERIDPQARPAWVQALDPSVREFSARRTRELHVLESIRSGTFPATQVADVIDEWSNWLQLRIATDVSDKVINQALSERGRTKRIRNTARNSLR</sequence>
<accession>A0ABW7RNH7</accession>
<protein>
    <submittedName>
        <fullName evidence="1">Uncharacterized protein</fullName>
    </submittedName>
</protein>
<dbReference type="RefSeq" id="WP_367435896.1">
    <property type="nucleotide sequence ID" value="NZ_CP108413.1"/>
</dbReference>
<reference evidence="1 2" key="1">
    <citation type="submission" date="2024-10" db="EMBL/GenBank/DDBJ databases">
        <title>The Natural Products Discovery Center: Release of the First 8490 Sequenced Strains for Exploring Actinobacteria Biosynthetic Diversity.</title>
        <authorList>
            <person name="Kalkreuter E."/>
            <person name="Kautsar S.A."/>
            <person name="Yang D."/>
            <person name="Bader C.D."/>
            <person name="Teijaro C.N."/>
            <person name="Fluegel L."/>
            <person name="Davis C.M."/>
            <person name="Simpson J.R."/>
            <person name="Lauterbach L."/>
            <person name="Steele A.D."/>
            <person name="Gui C."/>
            <person name="Meng S."/>
            <person name="Li G."/>
            <person name="Viehrig K."/>
            <person name="Ye F."/>
            <person name="Su P."/>
            <person name="Kiefer A.F."/>
            <person name="Nichols A."/>
            <person name="Cepeda A.J."/>
            <person name="Yan W."/>
            <person name="Fan B."/>
            <person name="Jiang Y."/>
            <person name="Adhikari A."/>
            <person name="Zheng C.-J."/>
            <person name="Schuster L."/>
            <person name="Cowan T.M."/>
            <person name="Smanski M.J."/>
            <person name="Chevrette M.G."/>
            <person name="De Carvalho L.P.S."/>
            <person name="Shen B."/>
        </authorList>
    </citation>
    <scope>NUCLEOTIDE SEQUENCE [LARGE SCALE GENOMIC DNA]</scope>
    <source>
        <strain evidence="1 2">NPDC018013</strain>
    </source>
</reference>